<keyword evidence="4" id="KW-0732">Signal</keyword>
<keyword evidence="6" id="KW-1185">Reference proteome</keyword>
<evidence type="ECO:0000313" key="5">
    <source>
        <dbReference type="EMBL" id="RUP44756.1"/>
    </source>
</evidence>
<comment type="caution">
    <text evidence="5">The sequence shown here is derived from an EMBL/GenBank/DDBJ whole genome shotgun (WGS) entry which is preliminary data.</text>
</comment>
<feature type="signal peptide" evidence="4">
    <location>
        <begin position="1"/>
        <end position="27"/>
    </location>
</feature>
<evidence type="ECO:0008006" key="7">
    <source>
        <dbReference type="Google" id="ProtNLM"/>
    </source>
</evidence>
<reference evidence="5 6" key="1">
    <citation type="journal article" date="2018" name="New Phytol.">
        <title>Phylogenomics of Endogonaceae and evolution of mycorrhizas within Mucoromycota.</title>
        <authorList>
            <person name="Chang Y."/>
            <person name="Desiro A."/>
            <person name="Na H."/>
            <person name="Sandor L."/>
            <person name="Lipzen A."/>
            <person name="Clum A."/>
            <person name="Barry K."/>
            <person name="Grigoriev I.V."/>
            <person name="Martin F.M."/>
            <person name="Stajich J.E."/>
            <person name="Smith M.E."/>
            <person name="Bonito G."/>
            <person name="Spatafora J.W."/>
        </authorList>
    </citation>
    <scope>NUCLEOTIDE SEQUENCE [LARGE SCALE GENOMIC DNA]</scope>
    <source>
        <strain evidence="5 6">GMNB39</strain>
    </source>
</reference>
<dbReference type="PANTHER" id="PTHR46093">
    <property type="entry name" value="ACYL-COA-BINDING DOMAIN-CONTAINING PROTEIN 5"/>
    <property type="match status" value="1"/>
</dbReference>
<accession>A0A433D1Q6</accession>
<keyword evidence="3" id="KW-0812">Transmembrane</keyword>
<proteinExistence type="predicted"/>
<evidence type="ECO:0000256" key="4">
    <source>
        <dbReference type="SAM" id="SignalP"/>
    </source>
</evidence>
<keyword evidence="3" id="KW-0472">Membrane</keyword>
<feature type="transmembrane region" description="Helical" evidence="3">
    <location>
        <begin position="397"/>
        <end position="420"/>
    </location>
</feature>
<keyword evidence="2" id="KW-0677">Repeat</keyword>
<dbReference type="Proteomes" id="UP000268093">
    <property type="component" value="Unassembled WGS sequence"/>
</dbReference>
<evidence type="ECO:0000313" key="6">
    <source>
        <dbReference type="Proteomes" id="UP000268093"/>
    </source>
</evidence>
<organism evidence="5 6">
    <name type="scientific">Jimgerdemannia flammicorona</name>
    <dbReference type="NCBI Taxonomy" id="994334"/>
    <lineage>
        <taxon>Eukaryota</taxon>
        <taxon>Fungi</taxon>
        <taxon>Fungi incertae sedis</taxon>
        <taxon>Mucoromycota</taxon>
        <taxon>Mucoromycotina</taxon>
        <taxon>Endogonomycetes</taxon>
        <taxon>Endogonales</taxon>
        <taxon>Endogonaceae</taxon>
        <taxon>Jimgerdemannia</taxon>
    </lineage>
</organism>
<dbReference type="Pfam" id="PF24681">
    <property type="entry name" value="Kelch_KLHDC2_KLHL20_DRC7"/>
    <property type="match status" value="1"/>
</dbReference>
<gene>
    <name evidence="5" type="ORF">BC936DRAFT_149045</name>
</gene>
<dbReference type="EMBL" id="RBNI01008373">
    <property type="protein sequence ID" value="RUP44756.1"/>
    <property type="molecule type" value="Genomic_DNA"/>
</dbReference>
<protein>
    <recommendedName>
        <fullName evidence="7">Galactose oxidase</fullName>
    </recommendedName>
</protein>
<evidence type="ECO:0000256" key="3">
    <source>
        <dbReference type="SAM" id="Phobius"/>
    </source>
</evidence>
<evidence type="ECO:0000256" key="1">
    <source>
        <dbReference type="ARBA" id="ARBA00022441"/>
    </source>
</evidence>
<dbReference type="SUPFAM" id="SSF117281">
    <property type="entry name" value="Kelch motif"/>
    <property type="match status" value="1"/>
</dbReference>
<evidence type="ECO:0000256" key="2">
    <source>
        <dbReference type="ARBA" id="ARBA00022737"/>
    </source>
</evidence>
<dbReference type="AlphaFoldDB" id="A0A433D1Q6"/>
<sequence length="468" mass="50433">MPSPGLSNFSMATTALFLFSCFLTCWGASLGPGPRQLSCNVVYNNTLYVWGGAQVAPGYPNFTSTTLPLSTTDPTVWTDLSWDIPVILADKTKDILADPCVVSPSGILVVGGTNLFGFDLNAKVYVSLNLTGGNPLTTLATRHNVRNVAVEGSIYYFGGYADVGLNVTTSPPHPELFILNMTTWNWKSDSVANTEMIPPNYEEASVIYGDNGFIYMIGGASYTPIIYYFSDIYKYNIGTRTWAAVTPSFGGWTTGMDNSRLVKYNGTIYVFHGGSDFVTSGQPGNRTAMVNLTRAYDIQLNRVSQQDISLSQYAPNASVFNTPGVIGDAVIFISGIKDGQSAVNGTWAYNLTLNDWTNSVAAGPYLPSLFDPLNSTSPSSTPSTTPLPSNGAGGPNIGVILGLVIAVIVVIAALAFFLVWRSWRRNSGSTPHLQKPDIISLKLDDYLHKPNLTSHEPDGVTDTTKPQF</sequence>
<name>A0A433D1Q6_9FUNG</name>
<dbReference type="OrthoDB" id="10251809at2759"/>
<feature type="chain" id="PRO_5019413765" description="Galactose oxidase" evidence="4">
    <location>
        <begin position="28"/>
        <end position="468"/>
    </location>
</feature>
<dbReference type="InterPro" id="IPR015915">
    <property type="entry name" value="Kelch-typ_b-propeller"/>
</dbReference>
<keyword evidence="1" id="KW-0880">Kelch repeat</keyword>
<dbReference type="PANTHER" id="PTHR46093:SF18">
    <property type="entry name" value="FIBRONECTIN TYPE-III DOMAIN-CONTAINING PROTEIN"/>
    <property type="match status" value="1"/>
</dbReference>
<dbReference type="Gene3D" id="2.120.10.80">
    <property type="entry name" value="Kelch-type beta propeller"/>
    <property type="match status" value="1"/>
</dbReference>
<keyword evidence="3" id="KW-1133">Transmembrane helix</keyword>